<dbReference type="SMART" id="SM00387">
    <property type="entry name" value="HATPase_c"/>
    <property type="match status" value="1"/>
</dbReference>
<reference evidence="12 15" key="2">
    <citation type="submission" date="2018-03" db="EMBL/GenBank/DDBJ databases">
        <title>The uncultured portion of the human microbiome is neutrally assembled.</title>
        <authorList>
            <person name="Jeraldo P."/>
            <person name="Boardman L."/>
            <person name="White B.A."/>
            <person name="Nelson H."/>
            <person name="Goldenfeld N."/>
            <person name="Chia N."/>
        </authorList>
    </citation>
    <scope>NUCLEOTIDE SEQUENCE [LARGE SCALE GENOMIC DNA]</scope>
    <source>
        <strain evidence="12">CIM:MAG 903</strain>
    </source>
</reference>
<sequence length="538" mass="60820">MNKLKYLSIFVEESKDNLQMISNSLLALEKNPHDLNEINIIFRGTHTLKGMSAAMEFKAMSELTHKMEDLLTIIKSGLIELNSDITNTLFNCIDILTLIVNTIDNTENGEYDISSVSAEIERINLHIEKSIKPKEIITPNSTNSKTLKNEKRINNSELNKGILNNRNKNIKVEVDKLDEVMNLVSEVIAQRLNLEQITKDNRLTELNETLEDMMRTTAKLQNLVEDISMMPLEVVFNRFPRMMRDLSVELNKEINFVIEGKETKMDRTVIEEIGEPLIQLLRNAIDHGIESSDDRIKKGKEPIGNIRLTAYQEGKNAIIKISDDGCGIDTEALRLKRKSLNLEEKKLDKDEIKKLIFTQGFSTKDTVTNISGRGVGMSIVKSKIDDLGGSIDFYSENGLGSTFIIKIPLTLRILAATIVKIGENIFAIPLSYIYRIISTEEVVIEEIEDKRIINYMGNYIPIVNMYGAVKAHDENFVIIVKVEEKILAFLVDAILEQREIAIKPLGKIISGLKEYMGATILMNGKVVLILDISAFKVM</sequence>
<dbReference type="SMART" id="SM00260">
    <property type="entry name" value="CheW"/>
    <property type="match status" value="1"/>
</dbReference>
<evidence type="ECO:0000256" key="4">
    <source>
        <dbReference type="ARBA" id="ARBA00022553"/>
    </source>
</evidence>
<dbReference type="InterPro" id="IPR005467">
    <property type="entry name" value="His_kinase_dom"/>
</dbReference>
<dbReference type="SUPFAM" id="SSF47226">
    <property type="entry name" value="Histidine-containing phosphotransfer domain, HPT domain"/>
    <property type="match status" value="1"/>
</dbReference>
<dbReference type="InterPro" id="IPR002545">
    <property type="entry name" value="CheW-lke_dom"/>
</dbReference>
<keyword evidence="14" id="KW-1185">Reference proteome</keyword>
<dbReference type="SMART" id="SM01231">
    <property type="entry name" value="H-kinase_dim"/>
    <property type="match status" value="1"/>
</dbReference>
<dbReference type="InterPro" id="IPR036641">
    <property type="entry name" value="HPT_dom_sf"/>
</dbReference>
<dbReference type="EMBL" id="QAMZ01000053">
    <property type="protein sequence ID" value="PWL51871.1"/>
    <property type="molecule type" value="Genomic_DNA"/>
</dbReference>
<dbReference type="Proteomes" id="UP000246114">
    <property type="component" value="Unassembled WGS sequence"/>
</dbReference>
<evidence type="ECO:0000313" key="15">
    <source>
        <dbReference type="Proteomes" id="UP000246114"/>
    </source>
</evidence>
<dbReference type="PANTHER" id="PTHR43395:SF1">
    <property type="entry name" value="CHEMOTAXIS PROTEIN CHEA"/>
    <property type="match status" value="1"/>
</dbReference>
<dbReference type="EC" id="2.7.13.3" evidence="2"/>
<dbReference type="STRING" id="1529.SAMN04487885_10255"/>
<feature type="domain" description="CheW-like" evidence="10">
    <location>
        <begin position="413"/>
        <end position="538"/>
    </location>
</feature>
<dbReference type="PROSITE" id="PS50894">
    <property type="entry name" value="HPT"/>
    <property type="match status" value="1"/>
</dbReference>
<evidence type="ECO:0000313" key="14">
    <source>
        <dbReference type="Proteomes" id="UP000182135"/>
    </source>
</evidence>
<feature type="domain" description="Histidine kinase" evidence="9">
    <location>
        <begin position="178"/>
        <end position="411"/>
    </location>
</feature>
<keyword evidence="6 13" id="KW-0418">Kinase</keyword>
<dbReference type="PROSITE" id="PS50851">
    <property type="entry name" value="CHEW"/>
    <property type="match status" value="1"/>
</dbReference>
<evidence type="ECO:0000313" key="12">
    <source>
        <dbReference type="EMBL" id="PWL51871.1"/>
    </source>
</evidence>
<dbReference type="RefSeq" id="WP_051196185.1">
    <property type="nucleotide sequence ID" value="NZ_BAAACD010000024.1"/>
</dbReference>
<dbReference type="eggNOG" id="COG0643">
    <property type="taxonomic scope" value="Bacteria"/>
</dbReference>
<evidence type="ECO:0000256" key="5">
    <source>
        <dbReference type="ARBA" id="ARBA00022679"/>
    </source>
</evidence>
<dbReference type="OrthoDB" id="9803176at2"/>
<evidence type="ECO:0000256" key="3">
    <source>
        <dbReference type="ARBA" id="ARBA00022500"/>
    </source>
</evidence>
<dbReference type="Gene3D" id="2.30.30.40">
    <property type="entry name" value="SH3 Domains"/>
    <property type="match status" value="1"/>
</dbReference>
<dbReference type="EMBL" id="FOOE01000002">
    <property type="protein sequence ID" value="SFF53840.1"/>
    <property type="molecule type" value="Genomic_DNA"/>
</dbReference>
<comment type="catalytic activity">
    <reaction evidence="1">
        <text>ATP + protein L-histidine = ADP + protein N-phospho-L-histidine.</text>
        <dbReference type="EC" id="2.7.13.3"/>
    </reaction>
</comment>
<dbReference type="Gene3D" id="3.30.565.10">
    <property type="entry name" value="Histidine kinase-like ATPase, C-terminal domain"/>
    <property type="match status" value="1"/>
</dbReference>
<reference evidence="13 14" key="1">
    <citation type="submission" date="2016-10" db="EMBL/GenBank/DDBJ databases">
        <authorList>
            <person name="de Groot N.N."/>
        </authorList>
    </citation>
    <scope>NUCLEOTIDE SEQUENCE [LARGE SCALE GENOMIC DNA]</scope>
    <source>
        <strain evidence="13 14">NLAE-zl-G419</strain>
    </source>
</reference>
<dbReference type="InterPro" id="IPR003594">
    <property type="entry name" value="HATPase_dom"/>
</dbReference>
<dbReference type="InterPro" id="IPR004105">
    <property type="entry name" value="CheA-like_dim"/>
</dbReference>
<dbReference type="PRINTS" id="PR00344">
    <property type="entry name" value="BCTRLSENSOR"/>
</dbReference>
<organism evidence="13 14">
    <name type="scientific">Clostridium cadaveris</name>
    <dbReference type="NCBI Taxonomy" id="1529"/>
    <lineage>
        <taxon>Bacteria</taxon>
        <taxon>Bacillati</taxon>
        <taxon>Bacillota</taxon>
        <taxon>Clostridia</taxon>
        <taxon>Eubacteriales</taxon>
        <taxon>Clostridiaceae</taxon>
        <taxon>Clostridium</taxon>
    </lineage>
</organism>
<dbReference type="CDD" id="cd00088">
    <property type="entry name" value="HPT"/>
    <property type="match status" value="1"/>
</dbReference>
<dbReference type="GO" id="GO:0005737">
    <property type="term" value="C:cytoplasm"/>
    <property type="evidence" value="ECO:0007669"/>
    <property type="project" value="InterPro"/>
</dbReference>
<dbReference type="GO" id="GO:0006935">
    <property type="term" value="P:chemotaxis"/>
    <property type="evidence" value="ECO:0007669"/>
    <property type="project" value="UniProtKB-KW"/>
</dbReference>
<dbReference type="InterPro" id="IPR008207">
    <property type="entry name" value="Sig_transdc_His_kin_Hpt_dom"/>
</dbReference>
<keyword evidence="4 8" id="KW-0597">Phosphoprotein</keyword>
<dbReference type="SUPFAM" id="SSF50341">
    <property type="entry name" value="CheW-like"/>
    <property type="match status" value="1"/>
</dbReference>
<name>A0A1I2JIP1_9CLOT</name>
<gene>
    <name evidence="12" type="ORF">DBY38_13080</name>
    <name evidence="13" type="ORF">SAMN04487885_10255</name>
</gene>
<dbReference type="PROSITE" id="PS50109">
    <property type="entry name" value="HIS_KIN"/>
    <property type="match status" value="1"/>
</dbReference>
<evidence type="ECO:0000256" key="6">
    <source>
        <dbReference type="ARBA" id="ARBA00022777"/>
    </source>
</evidence>
<dbReference type="Pfam" id="PF02518">
    <property type="entry name" value="HATPase_c"/>
    <property type="match status" value="1"/>
</dbReference>
<dbReference type="InterPro" id="IPR051315">
    <property type="entry name" value="Bact_Chemotaxis_CheA"/>
</dbReference>
<evidence type="ECO:0000259" key="11">
    <source>
        <dbReference type="PROSITE" id="PS50894"/>
    </source>
</evidence>
<dbReference type="InterPro" id="IPR036097">
    <property type="entry name" value="HisK_dim/P_sf"/>
</dbReference>
<dbReference type="Proteomes" id="UP000182135">
    <property type="component" value="Unassembled WGS sequence"/>
</dbReference>
<accession>A0A1I2JIP1</accession>
<protein>
    <recommendedName>
        <fullName evidence="2">histidine kinase</fullName>
        <ecNumber evidence="2">2.7.13.3</ecNumber>
    </recommendedName>
</protein>
<feature type="domain" description="HPt" evidence="11">
    <location>
        <begin position="1"/>
        <end position="103"/>
    </location>
</feature>
<dbReference type="InterPro" id="IPR004358">
    <property type="entry name" value="Sig_transdc_His_kin-like_C"/>
</dbReference>
<keyword evidence="3" id="KW-0145">Chemotaxis</keyword>
<dbReference type="SUPFAM" id="SSF55874">
    <property type="entry name" value="ATPase domain of HSP90 chaperone/DNA topoisomerase II/histidine kinase"/>
    <property type="match status" value="1"/>
</dbReference>
<evidence type="ECO:0000256" key="8">
    <source>
        <dbReference type="PROSITE-ProRule" id="PRU00110"/>
    </source>
</evidence>
<dbReference type="Pfam" id="PF01584">
    <property type="entry name" value="CheW"/>
    <property type="match status" value="1"/>
</dbReference>
<evidence type="ECO:0000259" key="9">
    <source>
        <dbReference type="PROSITE" id="PS50109"/>
    </source>
</evidence>
<evidence type="ECO:0000313" key="13">
    <source>
        <dbReference type="EMBL" id="SFF53840.1"/>
    </source>
</evidence>
<keyword evidence="5" id="KW-0808">Transferase</keyword>
<dbReference type="AlphaFoldDB" id="A0A1I2JIP1"/>
<dbReference type="Pfam" id="PF02895">
    <property type="entry name" value="H-kinase_dim"/>
    <property type="match status" value="1"/>
</dbReference>
<dbReference type="InterPro" id="IPR037006">
    <property type="entry name" value="CheA-like_homodim_sf"/>
</dbReference>
<evidence type="ECO:0000256" key="7">
    <source>
        <dbReference type="ARBA" id="ARBA00023012"/>
    </source>
</evidence>
<dbReference type="Pfam" id="PF01627">
    <property type="entry name" value="Hpt"/>
    <property type="match status" value="1"/>
</dbReference>
<proteinExistence type="predicted"/>
<dbReference type="InterPro" id="IPR036890">
    <property type="entry name" value="HATPase_C_sf"/>
</dbReference>
<evidence type="ECO:0000259" key="10">
    <source>
        <dbReference type="PROSITE" id="PS50851"/>
    </source>
</evidence>
<evidence type="ECO:0000256" key="1">
    <source>
        <dbReference type="ARBA" id="ARBA00000085"/>
    </source>
</evidence>
<feature type="modified residue" description="Phosphohistidine" evidence="8">
    <location>
        <position position="46"/>
    </location>
</feature>
<dbReference type="PANTHER" id="PTHR43395">
    <property type="entry name" value="SENSOR HISTIDINE KINASE CHEA"/>
    <property type="match status" value="1"/>
</dbReference>
<dbReference type="Gene3D" id="1.20.120.160">
    <property type="entry name" value="HPT domain"/>
    <property type="match status" value="1"/>
</dbReference>
<keyword evidence="7" id="KW-0902">Two-component regulatory system</keyword>
<dbReference type="Gene3D" id="1.10.287.560">
    <property type="entry name" value="Histidine kinase CheA-like, homodimeric domain"/>
    <property type="match status" value="1"/>
</dbReference>
<dbReference type="GO" id="GO:0000155">
    <property type="term" value="F:phosphorelay sensor kinase activity"/>
    <property type="evidence" value="ECO:0007669"/>
    <property type="project" value="InterPro"/>
</dbReference>
<evidence type="ECO:0000256" key="2">
    <source>
        <dbReference type="ARBA" id="ARBA00012438"/>
    </source>
</evidence>
<dbReference type="FunFam" id="3.30.565.10:FF:000016">
    <property type="entry name" value="Chemotaxis protein CheA, putative"/>
    <property type="match status" value="1"/>
</dbReference>
<dbReference type="SMART" id="SM00073">
    <property type="entry name" value="HPT"/>
    <property type="match status" value="1"/>
</dbReference>
<dbReference type="SUPFAM" id="SSF47384">
    <property type="entry name" value="Homodimeric domain of signal transducing histidine kinase"/>
    <property type="match status" value="1"/>
</dbReference>
<dbReference type="InterPro" id="IPR036061">
    <property type="entry name" value="CheW-like_dom_sf"/>
</dbReference>